<evidence type="ECO:0000313" key="5">
    <source>
        <dbReference type="EMBL" id="HIZ65127.1"/>
    </source>
</evidence>
<dbReference type="Gene3D" id="2.60.40.10">
    <property type="entry name" value="Immunoglobulins"/>
    <property type="match status" value="1"/>
</dbReference>
<reference evidence="5" key="1">
    <citation type="journal article" date="2021" name="PeerJ">
        <title>Extensive microbial diversity within the chicken gut microbiome revealed by metagenomics and culture.</title>
        <authorList>
            <person name="Gilroy R."/>
            <person name="Ravi A."/>
            <person name="Getino M."/>
            <person name="Pursley I."/>
            <person name="Horton D.L."/>
            <person name="Alikhan N.F."/>
            <person name="Baker D."/>
            <person name="Gharbi K."/>
            <person name="Hall N."/>
            <person name="Watson M."/>
            <person name="Adriaenssens E.M."/>
            <person name="Foster-Nyarko E."/>
            <person name="Jarju S."/>
            <person name="Secka A."/>
            <person name="Antonio M."/>
            <person name="Oren A."/>
            <person name="Chaudhuri R.R."/>
            <person name="La Ragione R."/>
            <person name="Hildebrand F."/>
            <person name="Pallen M.J."/>
        </authorList>
    </citation>
    <scope>NUCLEOTIDE SEQUENCE</scope>
    <source>
        <strain evidence="5">1068</strain>
    </source>
</reference>
<dbReference type="InterPro" id="IPR001764">
    <property type="entry name" value="Glyco_hydro_3_N"/>
</dbReference>
<dbReference type="GO" id="GO:0004553">
    <property type="term" value="F:hydrolase activity, hydrolyzing O-glycosyl compounds"/>
    <property type="evidence" value="ECO:0007669"/>
    <property type="project" value="InterPro"/>
</dbReference>
<name>A0A9D2FR36_9FIRM</name>
<dbReference type="PRINTS" id="PR00133">
    <property type="entry name" value="GLHYDRLASE3"/>
</dbReference>
<accession>A0A9D2FR36</accession>
<evidence type="ECO:0000256" key="1">
    <source>
        <dbReference type="ARBA" id="ARBA00005336"/>
    </source>
</evidence>
<evidence type="ECO:0000256" key="2">
    <source>
        <dbReference type="ARBA" id="ARBA00022801"/>
    </source>
</evidence>
<gene>
    <name evidence="5" type="ORF">H9809_04375</name>
</gene>
<dbReference type="AlphaFoldDB" id="A0A9D2FR36"/>
<dbReference type="InterPro" id="IPR013783">
    <property type="entry name" value="Ig-like_fold"/>
</dbReference>
<feature type="compositionally biased region" description="Basic and acidic residues" evidence="3">
    <location>
        <begin position="504"/>
        <end position="515"/>
    </location>
</feature>
<dbReference type="SMART" id="SM01217">
    <property type="entry name" value="Fn3_like"/>
    <property type="match status" value="1"/>
</dbReference>
<comment type="similarity">
    <text evidence="1">Belongs to the glycosyl hydrolase 3 family.</text>
</comment>
<sequence length="805" mass="89876">MEKWTRFNYQPCMPVGKDGKRVTGSQEHIQLSREAAAEGMVLLKNQGGILPFGRGQKLAVFGKGSVDYVKGGGGSGDVTVAYTRNLMEGLRIKEQEGKLQVFWPAEKYYREEIEKQYAQGACPGMTLEPELPDTLVRQAKAFTDTAVITICRYSGEGWDRKSIVENSTPNVSEQSFAQMSARIFENGDFCLTHGEQKMVEKVRENFEKVAVVLNIGGMMDTSWFKRDDRIGAVLMAWQGGIEGGLAAADILCGDVNPSGKLTDTFAASLEDYPSTEGFHESLDYVNYEEDIYVGYRYFETIPQAREKVVYPFGFGLSYTDFEIHTRKTALDLDRVKVQVEVANVGKRPGKEVVQVYYRAPQGKLGKPSLELAAFGKTRLLQPGESQIMSLDFPVAAMASYDDTGKVRKHAYVLEAGSYELYVGNSVENLEKWERNWEIHDDVVVQQLESQCVPTQLPRRLLSSGAFENLPVKEAVPDTPQLTPQDVDGLEGVEPAQPGYGRMRRREEEAKGRRPLREVAEGKLSLDAFLEQLSIEDKIHLLGGQPNTGVANTFGMGNLKDYGIPNVMTADGPAGLRIQPWCGVNTTAWPCATMLACTWNTELVEQVGAAAAEEVKENNIGIWLTPAMNIHRSPLCGRNFEYYSEDPLVAGKMGAAMVRGMQSRHIAASAKHFACNNKESNRKDSDSRVSERALREIYLKGFEIVVKESQPWTIMSSYNKINGQRASENRELLTGILREEWGFQGIVTTDWWTRGEHYKETKAGNDVKMGCGYPERVLEAYEKGLITEEEISICAKRVLEMMLKLD</sequence>
<evidence type="ECO:0000259" key="4">
    <source>
        <dbReference type="SMART" id="SM01217"/>
    </source>
</evidence>
<dbReference type="InterPro" id="IPR050288">
    <property type="entry name" value="Cellulose_deg_GH3"/>
</dbReference>
<dbReference type="Pfam" id="PF00933">
    <property type="entry name" value="Glyco_hydro_3"/>
    <property type="match status" value="1"/>
</dbReference>
<dbReference type="GO" id="GO:0005975">
    <property type="term" value="P:carbohydrate metabolic process"/>
    <property type="evidence" value="ECO:0007669"/>
    <property type="project" value="InterPro"/>
</dbReference>
<dbReference type="InterPro" id="IPR017853">
    <property type="entry name" value="GH"/>
</dbReference>
<evidence type="ECO:0000313" key="6">
    <source>
        <dbReference type="Proteomes" id="UP000824056"/>
    </source>
</evidence>
<dbReference type="EMBL" id="DXBG01000106">
    <property type="protein sequence ID" value="HIZ65127.1"/>
    <property type="molecule type" value="Genomic_DNA"/>
</dbReference>
<protein>
    <submittedName>
        <fullName evidence="5">Glycoside hydrolase family 3 C-terminal domain-containing protein</fullName>
    </submittedName>
</protein>
<dbReference type="Gene3D" id="3.20.20.300">
    <property type="entry name" value="Glycoside hydrolase, family 3, N-terminal domain"/>
    <property type="match status" value="1"/>
</dbReference>
<proteinExistence type="inferred from homology"/>
<dbReference type="PANTHER" id="PTHR42715">
    <property type="entry name" value="BETA-GLUCOSIDASE"/>
    <property type="match status" value="1"/>
</dbReference>
<feature type="domain" description="Fibronectin type III-like" evidence="4">
    <location>
        <begin position="351"/>
        <end position="426"/>
    </location>
</feature>
<dbReference type="InterPro" id="IPR026891">
    <property type="entry name" value="Fn3-like"/>
</dbReference>
<comment type="caution">
    <text evidence="5">The sequence shown here is derived from an EMBL/GenBank/DDBJ whole genome shotgun (WGS) entry which is preliminary data.</text>
</comment>
<feature type="region of interest" description="Disordered" evidence="3">
    <location>
        <begin position="475"/>
        <end position="515"/>
    </location>
</feature>
<dbReference type="SUPFAM" id="SSF51445">
    <property type="entry name" value="(Trans)glycosidases"/>
    <property type="match status" value="1"/>
</dbReference>
<dbReference type="Pfam" id="PF01915">
    <property type="entry name" value="Glyco_hydro_3_C"/>
    <property type="match status" value="1"/>
</dbReference>
<dbReference type="Gene3D" id="3.40.50.1700">
    <property type="entry name" value="Glycoside hydrolase family 3 C-terminal domain"/>
    <property type="match status" value="1"/>
</dbReference>
<dbReference type="Pfam" id="PF14310">
    <property type="entry name" value="Fn3-like"/>
    <property type="match status" value="1"/>
</dbReference>
<organism evidence="5 6">
    <name type="scientific">Candidatus Blautia pullicola</name>
    <dbReference type="NCBI Taxonomy" id="2838498"/>
    <lineage>
        <taxon>Bacteria</taxon>
        <taxon>Bacillati</taxon>
        <taxon>Bacillota</taxon>
        <taxon>Clostridia</taxon>
        <taxon>Lachnospirales</taxon>
        <taxon>Lachnospiraceae</taxon>
        <taxon>Blautia</taxon>
    </lineage>
</organism>
<dbReference type="InterPro" id="IPR036962">
    <property type="entry name" value="Glyco_hydro_3_N_sf"/>
</dbReference>
<dbReference type="Proteomes" id="UP000824056">
    <property type="component" value="Unassembled WGS sequence"/>
</dbReference>
<evidence type="ECO:0000256" key="3">
    <source>
        <dbReference type="SAM" id="MobiDB-lite"/>
    </source>
</evidence>
<keyword evidence="2 5" id="KW-0378">Hydrolase</keyword>
<reference evidence="5" key="2">
    <citation type="submission" date="2021-04" db="EMBL/GenBank/DDBJ databases">
        <authorList>
            <person name="Gilroy R."/>
        </authorList>
    </citation>
    <scope>NUCLEOTIDE SEQUENCE</scope>
    <source>
        <strain evidence="5">1068</strain>
    </source>
</reference>
<dbReference type="PANTHER" id="PTHR42715:SF10">
    <property type="entry name" value="BETA-GLUCOSIDASE"/>
    <property type="match status" value="1"/>
</dbReference>
<dbReference type="InterPro" id="IPR036881">
    <property type="entry name" value="Glyco_hydro_3_C_sf"/>
</dbReference>
<dbReference type="SUPFAM" id="SSF52279">
    <property type="entry name" value="Beta-D-glucan exohydrolase, C-terminal domain"/>
    <property type="match status" value="1"/>
</dbReference>
<dbReference type="InterPro" id="IPR002772">
    <property type="entry name" value="Glyco_hydro_3_C"/>
</dbReference>